<name>A0A1I7E1A2_9BURK</name>
<dbReference type="Proteomes" id="UP000198844">
    <property type="component" value="Unassembled WGS sequence"/>
</dbReference>
<gene>
    <name evidence="1" type="ORF">SAMN05192563_101321</name>
</gene>
<reference evidence="1 2" key="1">
    <citation type="submission" date="2016-10" db="EMBL/GenBank/DDBJ databases">
        <authorList>
            <person name="de Groot N.N."/>
        </authorList>
    </citation>
    <scope>NUCLEOTIDE SEQUENCE [LARGE SCALE GENOMIC DNA]</scope>
    <source>
        <strain evidence="1 2">LMG 27731</strain>
    </source>
</reference>
<sequence>MCDSGALGHKLLIDCHCRIVDNRSTCYFYHYEWRLPVVHATENIEDRGWTCRSHSRVHGNFSIGAASRAMGMTPPTDRSKGRGVTFNLVQDCSAVSGTWDEFSTKGNGGLHRAFAISTDGHWGYSADATEVSGDKRAAEQRAISICQILAKTECFIYALDNRIVWHGADGSPEPSANR</sequence>
<proteinExistence type="predicted"/>
<evidence type="ECO:0008006" key="3">
    <source>
        <dbReference type="Google" id="ProtNLM"/>
    </source>
</evidence>
<organism evidence="1 2">
    <name type="scientific">Paraburkholderia aspalathi</name>
    <dbReference type="NCBI Taxonomy" id="1324617"/>
    <lineage>
        <taxon>Bacteria</taxon>
        <taxon>Pseudomonadati</taxon>
        <taxon>Pseudomonadota</taxon>
        <taxon>Betaproteobacteria</taxon>
        <taxon>Burkholderiales</taxon>
        <taxon>Burkholderiaceae</taxon>
        <taxon>Paraburkholderia</taxon>
    </lineage>
</organism>
<evidence type="ECO:0000313" key="2">
    <source>
        <dbReference type="Proteomes" id="UP000198844"/>
    </source>
</evidence>
<protein>
    <recommendedName>
        <fullName evidence="3">DUF4189 domain-containing protein</fullName>
    </recommendedName>
</protein>
<dbReference type="EMBL" id="FPBH01000013">
    <property type="protein sequence ID" value="SFU17694.1"/>
    <property type="molecule type" value="Genomic_DNA"/>
</dbReference>
<evidence type="ECO:0000313" key="1">
    <source>
        <dbReference type="EMBL" id="SFU17694.1"/>
    </source>
</evidence>
<accession>A0A1I7E1A2</accession>
<dbReference type="AlphaFoldDB" id="A0A1I7E1A2"/>